<name>A0A2W5MXU7_SPHMC</name>
<evidence type="ECO:0000256" key="1">
    <source>
        <dbReference type="SAM" id="Phobius"/>
    </source>
</evidence>
<feature type="transmembrane region" description="Helical" evidence="1">
    <location>
        <begin position="43"/>
        <end position="65"/>
    </location>
</feature>
<reference evidence="2 3" key="1">
    <citation type="submission" date="2017-08" db="EMBL/GenBank/DDBJ databases">
        <title>Infants hospitalized years apart are colonized by the same room-sourced microbial strains.</title>
        <authorList>
            <person name="Brooks B."/>
            <person name="Olm M.R."/>
            <person name="Firek B.A."/>
            <person name="Baker R."/>
            <person name="Thomas B.C."/>
            <person name="Morowitz M.J."/>
            <person name="Banfield J.F."/>
        </authorList>
    </citation>
    <scope>NUCLEOTIDE SEQUENCE [LARGE SCALE GENOMIC DNA]</scope>
    <source>
        <strain evidence="2">S2_005_003_R2_47</strain>
    </source>
</reference>
<evidence type="ECO:0000313" key="2">
    <source>
        <dbReference type="EMBL" id="PZQ24607.1"/>
    </source>
</evidence>
<keyword evidence="1" id="KW-1133">Transmembrane helix</keyword>
<accession>A0A2W5MXU7</accession>
<dbReference type="Proteomes" id="UP000248597">
    <property type="component" value="Unassembled WGS sequence"/>
</dbReference>
<gene>
    <name evidence="2" type="ORF">DI569_00010</name>
</gene>
<feature type="transmembrane region" description="Helical" evidence="1">
    <location>
        <begin position="77"/>
        <end position="96"/>
    </location>
</feature>
<dbReference type="EMBL" id="QFPJ01000001">
    <property type="protein sequence ID" value="PZQ24607.1"/>
    <property type="molecule type" value="Genomic_DNA"/>
</dbReference>
<evidence type="ECO:0000313" key="3">
    <source>
        <dbReference type="Proteomes" id="UP000248597"/>
    </source>
</evidence>
<keyword evidence="1" id="KW-0472">Membrane</keyword>
<organism evidence="2 3">
    <name type="scientific">Sphingopyxis macrogoltabida</name>
    <name type="common">Sphingomonas macrogoltabidus</name>
    <dbReference type="NCBI Taxonomy" id="33050"/>
    <lineage>
        <taxon>Bacteria</taxon>
        <taxon>Pseudomonadati</taxon>
        <taxon>Pseudomonadota</taxon>
        <taxon>Alphaproteobacteria</taxon>
        <taxon>Sphingomonadales</taxon>
        <taxon>Sphingomonadaceae</taxon>
        <taxon>Sphingopyxis</taxon>
    </lineage>
</organism>
<dbReference type="AlphaFoldDB" id="A0A2W5MXU7"/>
<feature type="transmembrane region" description="Helical" evidence="1">
    <location>
        <begin position="5"/>
        <end position="23"/>
    </location>
</feature>
<comment type="caution">
    <text evidence="2">The sequence shown here is derived from an EMBL/GenBank/DDBJ whole genome shotgun (WGS) entry which is preliminary data.</text>
</comment>
<sequence>MHAKLTYAAFGWLTFTGVAHFLIDVLSQHFRGKRVPGAETMLYYGLHSAFALGQVLFGLLCLWIAHRHPGFLADRAVAALALVAAVGWAAISFVFMEYWQPKMNIGIFVVLLGAAIATAR</sequence>
<protein>
    <submittedName>
        <fullName evidence="2">Uncharacterized protein</fullName>
    </submittedName>
</protein>
<keyword evidence="1" id="KW-0812">Transmembrane</keyword>
<proteinExistence type="predicted"/>